<organism evidence="5 6">
    <name type="scientific">Vespula vulgaris</name>
    <name type="common">Yellow jacket</name>
    <name type="synonym">Wasp</name>
    <dbReference type="NCBI Taxonomy" id="7454"/>
    <lineage>
        <taxon>Eukaryota</taxon>
        <taxon>Metazoa</taxon>
        <taxon>Ecdysozoa</taxon>
        <taxon>Arthropoda</taxon>
        <taxon>Hexapoda</taxon>
        <taxon>Insecta</taxon>
        <taxon>Pterygota</taxon>
        <taxon>Neoptera</taxon>
        <taxon>Endopterygota</taxon>
        <taxon>Hymenoptera</taxon>
        <taxon>Apocrita</taxon>
        <taxon>Aculeata</taxon>
        <taxon>Vespoidea</taxon>
        <taxon>Vespidae</taxon>
        <taxon>Vespinae</taxon>
        <taxon>Vespula</taxon>
    </lineage>
</organism>
<gene>
    <name evidence="5" type="ORF">HZH66_008820</name>
</gene>
<dbReference type="GO" id="GO:0004198">
    <property type="term" value="F:calcium-dependent cysteine-type endopeptidase activity"/>
    <property type="evidence" value="ECO:0007669"/>
    <property type="project" value="InterPro"/>
</dbReference>
<comment type="caution">
    <text evidence="5">The sequence shown here is derived from an EMBL/GenBank/DDBJ whole genome shotgun (WGS) entry which is preliminary data.</text>
</comment>
<sequence>MDTSVKSKKLTDTDFKDNFNENSIIPWTEWKDTELNNEKWSIPQNGEDGLFLDTELTPMPLSLEPYEWIRPHFLKDLTEPLTVYTITKEYPDLIKRNKHLLHSEFIRWFISSLINLQYCGQNGLEVSGESNNFIWNGRKEKWQGWMHVYSNNKAGHGVSHRPIFNPNGKYIVRLYFLGCWRRIVVDDFIPVDKDGNPLLPTTGNGFELWPLLLAKALLKIASLTWSHRREIVDFNPVSCFTGWICLSLNVVHLSPRDKWEFLVKYAEHFEWKQEGTNSENVTLVEEDEKKSRKKGKRNQRGVKGLQLPDKPRPITLFLDLEDMKEVTPETVPGLSPCWSHLVHVVQSRDLPLDPKDIKEPLPKWKEYRWINWAIDRGLLDPVEYFVPIRYLKIVSSLRECKEGVFLRKNLNSFINEFLEETTKNQEVLSPEKKEKEETIDEISFWCDFNKMASYVNVVHLFYKPEYFGYTLRMSDSFLLDDQKNIILLPKKQKKDSRKGSRKSVPSDMVHDDSVEFMDTYAWPRTMKSSRNEPLYFFCDSVEEKFLLINFSTMEERLPLNIVSKGEEASDSVLIRSLSEDRSYLVVERHSWFFRPTESRALISISTSGTKSSVLELEPGRHLLRIYCRSESRCFISILSDTIFYVGDRLTIQPLMSTESARTDVLVKHISNSLAKAFFSFGSKDYSLNLKAFYHSYMPDLTNVSKKKDRATFKQIHDYFIEELFNSIKKIFPSEQLREILFSLKVFFLNPRIGLEHSKTPSILRVFQENGKSTSIENDSNESICEMIWINYDQAATIIQAFFKAVMVKQYKRRHNSNHKDHSKILTNLLMIVELFDHSKSESLASILLRNVIQRNKNFNEAYPCSKDFQYVLQIQECKGTLLNVKPDQWIPITRLIVNAQENETIFGTIQLFTNLTSYNLRLYNNETGREMWRVINNVAPSNYRHTTVGYTLFAYGYDNNQRSEDTEWILYFITMKGQPMFYQLADKEPISLNTKIPVLIIEETSNIYIPNSTNLISKWIVNIVRDSLLSFKLTTSFKLVQMKLRIIDQKDNVLLEIEGGFVLCVPVVYLKLEKENVNMENSRTTYYIEVFVLHDSWPLAETEWSLVLEAKTKNRNDLIRTKSSNIKIQKSDIIRTKRNSKQVVDQRLDSPFWKFQTVIDANSGVEIIQDRRREQEILSLKESWWKDDPERLQRGKELREAFLDTYSIRSISSMNLEEEISIEMNKRMGRRKIRESEIHKRLTLTESIVTKFLKYPRSRSFELPVLDLSKFQKIEEEMEISRIRSSSERKILTEQRYADVSDFFLTYDNFLQRLDDWSYEQLRKYKKLWNDLEENISQRKAQLEKVYETRQAYISSIKLLDTPKKWTSLLSNKTEDIFFICDPVKLITTVLRSSRVIQLYTCSRLISFGEKKKTRKGITMMGPFFVIKCQRKGR</sequence>
<dbReference type="GO" id="GO:0006508">
    <property type="term" value="P:proteolysis"/>
    <property type="evidence" value="ECO:0007669"/>
    <property type="project" value="InterPro"/>
</dbReference>
<dbReference type="PANTHER" id="PTHR46298:SF1">
    <property type="entry name" value="ANDROGLOBIN"/>
    <property type="match status" value="1"/>
</dbReference>
<dbReference type="InterPro" id="IPR054093">
    <property type="entry name" value="Androglobin_II"/>
</dbReference>
<reference evidence="5" key="1">
    <citation type="journal article" date="2020" name="G3 (Bethesda)">
        <title>High-Quality Assemblies for Three Invasive Social Wasps from the &lt;i&gt;Vespula&lt;/i&gt; Genus.</title>
        <authorList>
            <person name="Harrop T.W.R."/>
            <person name="Guhlin J."/>
            <person name="McLaughlin G.M."/>
            <person name="Permina E."/>
            <person name="Stockwell P."/>
            <person name="Gilligan J."/>
            <person name="Le Lec M.F."/>
            <person name="Gruber M.A.M."/>
            <person name="Quinn O."/>
            <person name="Lovegrove M."/>
            <person name="Duncan E.J."/>
            <person name="Remnant E.J."/>
            <person name="Van Eeckhoven J."/>
            <person name="Graham B."/>
            <person name="Knapp R.A."/>
            <person name="Langford K.W."/>
            <person name="Kronenberg Z."/>
            <person name="Press M.O."/>
            <person name="Eacker S.M."/>
            <person name="Wilson-Rankin E.E."/>
            <person name="Purcell J."/>
            <person name="Lester P.J."/>
            <person name="Dearden P.K."/>
        </authorList>
    </citation>
    <scope>NUCLEOTIDE SEQUENCE</scope>
    <source>
        <strain evidence="5">Marl-1</strain>
    </source>
</reference>
<dbReference type="InterPro" id="IPR038765">
    <property type="entry name" value="Papain-like_cys_pep_sf"/>
</dbReference>
<dbReference type="EMBL" id="JACSEA010000009">
    <property type="protein sequence ID" value="KAF7392987.1"/>
    <property type="molecule type" value="Genomic_DNA"/>
</dbReference>
<comment type="caution">
    <text evidence="1">Lacks conserved residue(s) required for the propagation of feature annotation.</text>
</comment>
<dbReference type="Pfam" id="PF00648">
    <property type="entry name" value="Peptidase_C2"/>
    <property type="match status" value="1"/>
</dbReference>
<evidence type="ECO:0000256" key="2">
    <source>
        <dbReference type="SAM" id="MobiDB-lite"/>
    </source>
</evidence>
<feature type="compositionally biased region" description="Basic residues" evidence="2">
    <location>
        <begin position="291"/>
        <end position="300"/>
    </location>
</feature>
<dbReference type="InterPro" id="IPR001300">
    <property type="entry name" value="Peptidase_C2_calpain_cat"/>
</dbReference>
<keyword evidence="6" id="KW-1185">Reference proteome</keyword>
<evidence type="ECO:0000313" key="6">
    <source>
        <dbReference type="Proteomes" id="UP000614350"/>
    </source>
</evidence>
<dbReference type="SMART" id="SM00230">
    <property type="entry name" value="CysPc"/>
    <property type="match status" value="1"/>
</dbReference>
<name>A0A834N1J3_VESVU</name>
<dbReference type="PROSITE" id="PS52042">
    <property type="entry name" value="GLOBIN_CP_ADGB"/>
    <property type="match status" value="1"/>
</dbReference>
<evidence type="ECO:0000259" key="4">
    <source>
        <dbReference type="PROSITE" id="PS52042"/>
    </source>
</evidence>
<dbReference type="InterPro" id="IPR054094">
    <property type="entry name" value="Androglobin_IV"/>
</dbReference>
<feature type="domain" description="Calpain catalytic" evidence="3">
    <location>
        <begin position="50"/>
        <end position="372"/>
    </location>
</feature>
<dbReference type="Proteomes" id="UP000614350">
    <property type="component" value="Unassembled WGS sequence"/>
</dbReference>
<dbReference type="Pfam" id="PF22069">
    <property type="entry name" value="Androglobin_IV"/>
    <property type="match status" value="1"/>
</dbReference>
<evidence type="ECO:0000259" key="3">
    <source>
        <dbReference type="PROSITE" id="PS50203"/>
    </source>
</evidence>
<feature type="domain" description="Globin" evidence="4">
    <location>
        <begin position="636"/>
        <end position="854"/>
    </location>
</feature>
<dbReference type="SUPFAM" id="SSF54001">
    <property type="entry name" value="Cysteine proteinases"/>
    <property type="match status" value="1"/>
</dbReference>
<dbReference type="InterPro" id="IPR057249">
    <property type="entry name" value="Globin_CP_ADGB"/>
</dbReference>
<evidence type="ECO:0000256" key="1">
    <source>
        <dbReference type="PROSITE-ProRule" id="PRU00239"/>
    </source>
</evidence>
<protein>
    <recommendedName>
        <fullName evidence="7">Calpain catalytic domain-containing protein</fullName>
    </recommendedName>
</protein>
<dbReference type="PANTHER" id="PTHR46298">
    <property type="entry name" value="ANDROGLOBIN"/>
    <property type="match status" value="1"/>
</dbReference>
<dbReference type="Pfam" id="PF22068">
    <property type="entry name" value="Androglobin_II"/>
    <property type="match status" value="1"/>
</dbReference>
<evidence type="ECO:0008006" key="7">
    <source>
        <dbReference type="Google" id="ProtNLM"/>
    </source>
</evidence>
<proteinExistence type="predicted"/>
<accession>A0A834N1J3</accession>
<dbReference type="InterPro" id="IPR053033">
    <property type="entry name" value="Androglobin-like"/>
</dbReference>
<feature type="region of interest" description="Disordered" evidence="2">
    <location>
        <begin position="283"/>
        <end position="304"/>
    </location>
</feature>
<evidence type="ECO:0000313" key="5">
    <source>
        <dbReference type="EMBL" id="KAF7392987.1"/>
    </source>
</evidence>
<dbReference type="PROSITE" id="PS50203">
    <property type="entry name" value="CALPAIN_CAT"/>
    <property type="match status" value="1"/>
</dbReference>
<dbReference type="CDD" id="cd22307">
    <property type="entry name" value="Adgb_C_mid-like"/>
    <property type="match status" value="1"/>
</dbReference>